<dbReference type="GO" id="GO:0005886">
    <property type="term" value="C:plasma membrane"/>
    <property type="evidence" value="ECO:0007669"/>
    <property type="project" value="TreeGrafter"/>
</dbReference>
<evidence type="ECO:0000256" key="1">
    <source>
        <dbReference type="ARBA" id="ARBA00004141"/>
    </source>
</evidence>
<feature type="transmembrane region" description="Helical" evidence="5">
    <location>
        <begin position="197"/>
        <end position="219"/>
    </location>
</feature>
<accession>A0A0D2AJV9</accession>
<feature type="transmembrane region" description="Helical" evidence="5">
    <location>
        <begin position="505"/>
        <end position="523"/>
    </location>
</feature>
<dbReference type="Pfam" id="PF07690">
    <property type="entry name" value="MFS_1"/>
    <property type="match status" value="1"/>
</dbReference>
<dbReference type="InterPro" id="IPR036259">
    <property type="entry name" value="MFS_trans_sf"/>
</dbReference>
<name>A0A0D2AJV9_9PEZI</name>
<dbReference type="InterPro" id="IPR020846">
    <property type="entry name" value="MFS_dom"/>
</dbReference>
<dbReference type="PANTHER" id="PTHR23501:SF94">
    <property type="entry name" value="MAJOR FACILITATOR SUPERFAMILY (MFS) PROFILE DOMAIN-CONTAINING PROTEIN"/>
    <property type="match status" value="1"/>
</dbReference>
<dbReference type="HOGENOM" id="CLU_000960_22_0_1"/>
<reference evidence="7 8" key="1">
    <citation type="submission" date="2015-01" db="EMBL/GenBank/DDBJ databases">
        <title>The Genome Sequence of Ochroconis gallopava CBS43764.</title>
        <authorList>
            <consortium name="The Broad Institute Genomics Platform"/>
            <person name="Cuomo C."/>
            <person name="de Hoog S."/>
            <person name="Gorbushina A."/>
            <person name="Stielow B."/>
            <person name="Teixiera M."/>
            <person name="Abouelleil A."/>
            <person name="Chapman S.B."/>
            <person name="Priest M."/>
            <person name="Young S.K."/>
            <person name="Wortman J."/>
            <person name="Nusbaum C."/>
            <person name="Birren B."/>
        </authorList>
    </citation>
    <scope>NUCLEOTIDE SEQUENCE [LARGE SCALE GENOMIC DNA]</scope>
    <source>
        <strain evidence="7 8">CBS 43764</strain>
    </source>
</reference>
<evidence type="ECO:0000256" key="4">
    <source>
        <dbReference type="ARBA" id="ARBA00023136"/>
    </source>
</evidence>
<keyword evidence="3 5" id="KW-1133">Transmembrane helix</keyword>
<dbReference type="VEuPathDB" id="FungiDB:PV09_02531"/>
<gene>
    <name evidence="7" type="ORF">PV09_02531</name>
</gene>
<dbReference type="AlphaFoldDB" id="A0A0D2AJV9"/>
<keyword evidence="2 5" id="KW-0812">Transmembrane</keyword>
<feature type="transmembrane region" description="Helical" evidence="5">
    <location>
        <begin position="167"/>
        <end position="185"/>
    </location>
</feature>
<evidence type="ECO:0000313" key="8">
    <source>
        <dbReference type="Proteomes" id="UP000053259"/>
    </source>
</evidence>
<keyword evidence="8" id="KW-1185">Reference proteome</keyword>
<evidence type="ECO:0000256" key="2">
    <source>
        <dbReference type="ARBA" id="ARBA00022692"/>
    </source>
</evidence>
<feature type="domain" description="Major facilitator superfamily (MFS) profile" evidence="6">
    <location>
        <begin position="43"/>
        <end position="531"/>
    </location>
</feature>
<dbReference type="GO" id="GO:0022857">
    <property type="term" value="F:transmembrane transporter activity"/>
    <property type="evidence" value="ECO:0007669"/>
    <property type="project" value="InterPro"/>
</dbReference>
<feature type="transmembrane region" description="Helical" evidence="5">
    <location>
        <begin position="80"/>
        <end position="101"/>
    </location>
</feature>
<feature type="transmembrane region" description="Helical" evidence="5">
    <location>
        <begin position="304"/>
        <end position="323"/>
    </location>
</feature>
<feature type="transmembrane region" description="Helical" evidence="5">
    <location>
        <begin position="108"/>
        <end position="130"/>
    </location>
</feature>
<dbReference type="SUPFAM" id="SSF103473">
    <property type="entry name" value="MFS general substrate transporter"/>
    <property type="match status" value="1"/>
</dbReference>
<evidence type="ECO:0000313" key="7">
    <source>
        <dbReference type="EMBL" id="KIW06855.1"/>
    </source>
</evidence>
<dbReference type="InterPro" id="IPR011701">
    <property type="entry name" value="MFS"/>
</dbReference>
<feature type="transmembrane region" description="Helical" evidence="5">
    <location>
        <begin position="231"/>
        <end position="254"/>
    </location>
</feature>
<dbReference type="PANTHER" id="PTHR23501">
    <property type="entry name" value="MAJOR FACILITATOR SUPERFAMILY"/>
    <property type="match status" value="1"/>
</dbReference>
<proteinExistence type="predicted"/>
<feature type="transmembrane region" description="Helical" evidence="5">
    <location>
        <begin position="142"/>
        <end position="160"/>
    </location>
</feature>
<dbReference type="Gene3D" id="1.20.1720.10">
    <property type="entry name" value="Multidrug resistance protein D"/>
    <property type="match status" value="1"/>
</dbReference>
<dbReference type="PROSITE" id="PS50850">
    <property type="entry name" value="MFS"/>
    <property type="match status" value="1"/>
</dbReference>
<dbReference type="OrthoDB" id="2351791at2759"/>
<feature type="transmembrane region" description="Helical" evidence="5">
    <location>
        <begin position="393"/>
        <end position="412"/>
    </location>
</feature>
<evidence type="ECO:0000256" key="3">
    <source>
        <dbReference type="ARBA" id="ARBA00022989"/>
    </source>
</evidence>
<feature type="transmembrane region" description="Helical" evidence="5">
    <location>
        <begin position="433"/>
        <end position="454"/>
    </location>
</feature>
<dbReference type="InParanoid" id="A0A0D2AJV9"/>
<dbReference type="RefSeq" id="XP_016216724.1">
    <property type="nucleotide sequence ID" value="XM_016355588.1"/>
</dbReference>
<feature type="transmembrane region" description="Helical" evidence="5">
    <location>
        <begin position="369"/>
        <end position="387"/>
    </location>
</feature>
<evidence type="ECO:0000259" key="6">
    <source>
        <dbReference type="PROSITE" id="PS50850"/>
    </source>
</evidence>
<dbReference type="EMBL" id="KN847534">
    <property type="protein sequence ID" value="KIW06855.1"/>
    <property type="molecule type" value="Genomic_DNA"/>
</dbReference>
<comment type="subcellular location">
    <subcellularLocation>
        <location evidence="1">Membrane</location>
        <topology evidence="1">Multi-pass membrane protein</topology>
    </subcellularLocation>
</comment>
<protein>
    <recommendedName>
        <fullName evidence="6">Major facilitator superfamily (MFS) profile domain-containing protein</fullName>
    </recommendedName>
</protein>
<evidence type="ECO:0000256" key="5">
    <source>
        <dbReference type="SAM" id="Phobius"/>
    </source>
</evidence>
<dbReference type="Proteomes" id="UP000053259">
    <property type="component" value="Unassembled WGS sequence"/>
</dbReference>
<feature type="transmembrane region" description="Helical" evidence="5">
    <location>
        <begin position="266"/>
        <end position="283"/>
    </location>
</feature>
<sequence length="610" mass="65839">MIMAESKIRDSGLSGSTVRVMKDEEAAHAPEPEWRPTIHELAIMLTMSVTSLMIALDATIVVTTIETIVTDLNGSATEGFWIGTSYLLTCAVCMPFIASLSDIFGRPICLLASLAIFAIGTLICCLARGIATLIGGRCVQGIGGGGLIILGLVIFTDIVPLRFRSKYYGIIQGAWAIGTCIGPLVGGAFVEHTTWRWIFYIMFPFIGIAFATIPFVLTLKPRTESFGTKLARVDWIGGFLFISSSTSLLIAISWGGTQEPWSSWRTIVPLVLGAFGLVATGLFETYLAKEPIFGRNIFHCRDSFAAYAGATLQGFLLYGILYYGELYFLAVKGYGPVHAGSAALPTTLSLVPGSVVVGILITKFGSFRWAIWSGWALSTLANGLLVLWDVDTHVSVCTVILILIGIGHGLVLNAQNFATQAIALTGDEAQAAAMYAFLRSFGMALGVGIGGSVFQNVMMIKLNSFGLPNSIARYAEAYIRILWSSPPTEQTDQILQAYAYGLRGTYGLFCAIAGTAGIASIFIQKFDLNKELRTEHTLGENRITRKLEDVSRPVSYFSTSRAESCNASKLHVDVEVNSRPSSTDERTVGAMSRPVSDVRASYLTVPGMRT</sequence>
<dbReference type="Gene3D" id="1.20.1250.20">
    <property type="entry name" value="MFS general substrate transporter like domains"/>
    <property type="match status" value="1"/>
</dbReference>
<dbReference type="GeneID" id="27310504"/>
<feature type="transmembrane region" description="Helical" evidence="5">
    <location>
        <begin position="343"/>
        <end position="362"/>
    </location>
</feature>
<keyword evidence="4 5" id="KW-0472">Membrane</keyword>
<organism evidence="7 8">
    <name type="scientific">Verruconis gallopava</name>
    <dbReference type="NCBI Taxonomy" id="253628"/>
    <lineage>
        <taxon>Eukaryota</taxon>
        <taxon>Fungi</taxon>
        <taxon>Dikarya</taxon>
        <taxon>Ascomycota</taxon>
        <taxon>Pezizomycotina</taxon>
        <taxon>Dothideomycetes</taxon>
        <taxon>Pleosporomycetidae</taxon>
        <taxon>Venturiales</taxon>
        <taxon>Sympoventuriaceae</taxon>
        <taxon>Verruconis</taxon>
    </lineage>
</organism>
<feature type="transmembrane region" description="Helical" evidence="5">
    <location>
        <begin position="41"/>
        <end position="60"/>
    </location>
</feature>